<dbReference type="EMBL" id="FNJC01000005">
    <property type="protein sequence ID" value="SDP57774.1"/>
    <property type="molecule type" value="Genomic_DNA"/>
</dbReference>
<feature type="transmembrane region" description="Helical" evidence="5">
    <location>
        <begin position="12"/>
        <end position="31"/>
    </location>
</feature>
<sequence>MRVEQPNVVQSPAYFLGSLVLFGATAIILTALAFEHIGGYAPCPLCLQQRYAYYAGIPLAFFALVAISADLRRLAAILFLVIAIAFLINTGLGVYQSGAEWGWWPGPDSCSGGSGVVTNAKDLLSSLETTSVIRCDEASWRFAQLSFAGWNAVLSLILFTLALKAAFASVYKK</sequence>
<keyword evidence="4 5" id="KW-0472">Membrane</keyword>
<dbReference type="RefSeq" id="WP_090230472.1">
    <property type="nucleotide sequence ID" value="NZ_FNJC01000005.1"/>
</dbReference>
<keyword evidence="7" id="KW-1185">Reference proteome</keyword>
<dbReference type="PIRSF" id="PIRSF033913">
    <property type="entry name" value="S-S_format_DsbB"/>
    <property type="match status" value="1"/>
</dbReference>
<evidence type="ECO:0000313" key="6">
    <source>
        <dbReference type="EMBL" id="SDP57774.1"/>
    </source>
</evidence>
<dbReference type="InterPro" id="IPR003752">
    <property type="entry name" value="DiS_bond_form_DsbB/BdbC"/>
</dbReference>
<evidence type="ECO:0000313" key="7">
    <source>
        <dbReference type="Proteomes" id="UP000198795"/>
    </source>
</evidence>
<evidence type="ECO:0000256" key="5">
    <source>
        <dbReference type="SAM" id="Phobius"/>
    </source>
</evidence>
<comment type="caution">
    <text evidence="6">The sequence shown here is derived from an EMBL/GenBank/DDBJ whole genome shotgun (WGS) entry which is preliminary data.</text>
</comment>
<name>A0A1H0TV14_9HYPH</name>
<dbReference type="InterPro" id="IPR023380">
    <property type="entry name" value="DsbB-like_sf"/>
</dbReference>
<keyword evidence="2 5" id="KW-0812">Transmembrane</keyword>
<comment type="subcellular location">
    <subcellularLocation>
        <location evidence="1">Membrane</location>
        <topology evidence="1">Multi-pass membrane protein</topology>
    </subcellularLocation>
</comment>
<reference evidence="6 7" key="1">
    <citation type="submission" date="2016-10" db="EMBL/GenBank/DDBJ databases">
        <authorList>
            <person name="Varghese N."/>
            <person name="Submissions S."/>
        </authorList>
    </citation>
    <scope>NUCLEOTIDE SEQUENCE [LARGE SCALE GENOMIC DNA]</scope>
    <source>
        <strain evidence="6 7">CGMCC 1.6497</strain>
    </source>
</reference>
<feature type="transmembrane region" description="Helical" evidence="5">
    <location>
        <begin position="147"/>
        <end position="167"/>
    </location>
</feature>
<keyword evidence="3 5" id="KW-1133">Transmembrane helix</keyword>
<feature type="transmembrane region" description="Helical" evidence="5">
    <location>
        <begin position="74"/>
        <end position="95"/>
    </location>
</feature>
<evidence type="ECO:0000256" key="2">
    <source>
        <dbReference type="ARBA" id="ARBA00022692"/>
    </source>
</evidence>
<evidence type="ECO:0000256" key="3">
    <source>
        <dbReference type="ARBA" id="ARBA00022989"/>
    </source>
</evidence>
<evidence type="ECO:0000256" key="4">
    <source>
        <dbReference type="ARBA" id="ARBA00023136"/>
    </source>
</evidence>
<dbReference type="Proteomes" id="UP000198795">
    <property type="component" value="Unassembled WGS sequence"/>
</dbReference>
<accession>A0A1H0TV14</accession>
<dbReference type="Gene3D" id="1.20.1550.10">
    <property type="entry name" value="DsbB-like"/>
    <property type="match status" value="1"/>
</dbReference>
<feature type="transmembrane region" description="Helical" evidence="5">
    <location>
        <begin position="51"/>
        <end position="67"/>
    </location>
</feature>
<dbReference type="SUPFAM" id="SSF158442">
    <property type="entry name" value="DsbB-like"/>
    <property type="match status" value="1"/>
</dbReference>
<dbReference type="InterPro" id="IPR024199">
    <property type="entry name" value="Uncharacterised_DsbB"/>
</dbReference>
<protein>
    <submittedName>
        <fullName evidence="6">Disulfide bond formation protein DsbB</fullName>
    </submittedName>
</protein>
<proteinExistence type="predicted"/>
<evidence type="ECO:0000256" key="1">
    <source>
        <dbReference type="ARBA" id="ARBA00004141"/>
    </source>
</evidence>
<gene>
    <name evidence="6" type="ORF">SAMN04488061_3384</name>
</gene>
<dbReference type="Pfam" id="PF02600">
    <property type="entry name" value="DsbB"/>
    <property type="match status" value="1"/>
</dbReference>
<organism evidence="6 7">
    <name type="scientific">Filomicrobium insigne</name>
    <dbReference type="NCBI Taxonomy" id="418854"/>
    <lineage>
        <taxon>Bacteria</taxon>
        <taxon>Pseudomonadati</taxon>
        <taxon>Pseudomonadota</taxon>
        <taxon>Alphaproteobacteria</taxon>
        <taxon>Hyphomicrobiales</taxon>
        <taxon>Hyphomicrobiaceae</taxon>
        <taxon>Filomicrobium</taxon>
    </lineage>
</organism>